<feature type="non-terminal residue" evidence="2">
    <location>
        <position position="1"/>
    </location>
</feature>
<reference evidence="2 3" key="1">
    <citation type="journal article" date="2018" name="PLoS ONE">
        <title>The draft genome of Kipferlia bialata reveals reductive genome evolution in fornicate parasites.</title>
        <authorList>
            <person name="Tanifuji G."/>
            <person name="Takabayashi S."/>
            <person name="Kume K."/>
            <person name="Takagi M."/>
            <person name="Nakayama T."/>
            <person name="Kamikawa R."/>
            <person name="Inagaki Y."/>
            <person name="Hashimoto T."/>
        </authorList>
    </citation>
    <scope>NUCLEOTIDE SEQUENCE [LARGE SCALE GENOMIC DNA]</scope>
    <source>
        <strain evidence="2">NY0173</strain>
    </source>
</reference>
<dbReference type="Proteomes" id="UP000265618">
    <property type="component" value="Unassembled WGS sequence"/>
</dbReference>
<feature type="compositionally biased region" description="Gly residues" evidence="1">
    <location>
        <begin position="31"/>
        <end position="40"/>
    </location>
</feature>
<feature type="compositionally biased region" description="Acidic residues" evidence="1">
    <location>
        <begin position="114"/>
        <end position="131"/>
    </location>
</feature>
<feature type="compositionally biased region" description="Acidic residues" evidence="1">
    <location>
        <begin position="199"/>
        <end position="215"/>
    </location>
</feature>
<evidence type="ECO:0000256" key="1">
    <source>
        <dbReference type="SAM" id="MobiDB-lite"/>
    </source>
</evidence>
<evidence type="ECO:0000313" key="2">
    <source>
        <dbReference type="EMBL" id="GCA62928.1"/>
    </source>
</evidence>
<feature type="region of interest" description="Disordered" evidence="1">
    <location>
        <begin position="25"/>
        <end position="45"/>
    </location>
</feature>
<organism evidence="2 3">
    <name type="scientific">Kipferlia bialata</name>
    <dbReference type="NCBI Taxonomy" id="797122"/>
    <lineage>
        <taxon>Eukaryota</taxon>
        <taxon>Metamonada</taxon>
        <taxon>Carpediemonas-like organisms</taxon>
        <taxon>Kipferlia</taxon>
    </lineage>
</organism>
<name>A0A391NUM5_9EUKA</name>
<dbReference type="EMBL" id="BDIP01001751">
    <property type="protein sequence ID" value="GCA62928.1"/>
    <property type="molecule type" value="Genomic_DNA"/>
</dbReference>
<accession>A0A391NUM5</accession>
<proteinExistence type="predicted"/>
<feature type="region of interest" description="Disordered" evidence="1">
    <location>
        <begin position="73"/>
        <end position="98"/>
    </location>
</feature>
<comment type="caution">
    <text evidence="2">The sequence shown here is derived from an EMBL/GenBank/DDBJ whole genome shotgun (WGS) entry which is preliminary data.</text>
</comment>
<gene>
    <name evidence="2" type="ORF">KIPB_006681</name>
</gene>
<feature type="compositionally biased region" description="Gly residues" evidence="1">
    <location>
        <begin position="184"/>
        <end position="193"/>
    </location>
</feature>
<keyword evidence="3" id="KW-1185">Reference proteome</keyword>
<evidence type="ECO:0000313" key="3">
    <source>
        <dbReference type="Proteomes" id="UP000265618"/>
    </source>
</evidence>
<protein>
    <submittedName>
        <fullName evidence="2">Uncharacterized protein</fullName>
    </submittedName>
</protein>
<sequence>TETVSVPVLRWQDHTDRVQWFGDRKGETEGEMGGEAGGKGRVSVPMPRWQVAGGRCKLTIGPKGWSIRYASGATPESGAGSVTGGETPSYKGVGESVGGEMGGCVTGDIKEEEVNPDAEESVGESDVEMECDDGRDVQGSDEDDVTVSGVDTAHVVLRQETDEESEGTEVLSDRESEGEITDGEGQGESGGGENHCEYTDTEGETEGEAGGETEGEQSVSSRDDTGGEVSEEETEGSVDEQSETEEESWSPVTFASLSLADMESVEDLLCQVRDFDVSRLEGACAGYKQYLAVAEELLSSNQYLTDAIAHYSTHEMDANSATAGEYDHCTIANIYAFQKRERMDLTDLEHTLDMSFQECVDEVTRADQLLREIARVRYIPPPADPLSLSLWEQRQFTRVHGYDSLVLSLFEEGDNLLDCKAMVDGCMSLRSDEDVQAMLDTRVVGVESCAGLAARTRGLLDQLEAVAPTRVRASLRTRRRVMVRRIPKRLSLPSCLRVTG</sequence>
<feature type="region of interest" description="Disordered" evidence="1">
    <location>
        <begin position="111"/>
        <end position="251"/>
    </location>
</feature>
<dbReference type="AlphaFoldDB" id="A0A391NUM5"/>
<feature type="compositionally biased region" description="Acidic residues" evidence="1">
    <location>
        <begin position="229"/>
        <end position="248"/>
    </location>
</feature>